<evidence type="ECO:0000259" key="4">
    <source>
        <dbReference type="Pfam" id="PF00326"/>
    </source>
</evidence>
<protein>
    <submittedName>
        <fullName evidence="5">S9 family peptidase</fullName>
    </submittedName>
</protein>
<evidence type="ECO:0000313" key="6">
    <source>
        <dbReference type="Proteomes" id="UP000823660"/>
    </source>
</evidence>
<comment type="caution">
    <text evidence="5">The sequence shown here is derived from an EMBL/GenBank/DDBJ whole genome shotgun (WGS) entry which is preliminary data.</text>
</comment>
<dbReference type="InterPro" id="IPR011042">
    <property type="entry name" value="6-blade_b-propeller_TolB-like"/>
</dbReference>
<reference evidence="5" key="1">
    <citation type="submission" date="2020-10" db="EMBL/GenBank/DDBJ databases">
        <authorList>
            <person name="Gilroy R."/>
        </authorList>
    </citation>
    <scope>NUCLEOTIDE SEQUENCE</scope>
    <source>
        <strain evidence="5">B1-15692</strain>
    </source>
</reference>
<dbReference type="InterPro" id="IPR011659">
    <property type="entry name" value="WD40"/>
</dbReference>
<dbReference type="InterPro" id="IPR001375">
    <property type="entry name" value="Peptidase_S9_cat"/>
</dbReference>
<feature type="domain" description="Peptidase S9 prolyl oligopeptidase catalytic" evidence="4">
    <location>
        <begin position="718"/>
        <end position="805"/>
    </location>
</feature>
<dbReference type="GO" id="GO:0006508">
    <property type="term" value="P:proteolysis"/>
    <property type="evidence" value="ECO:0007669"/>
    <property type="project" value="InterPro"/>
</dbReference>
<dbReference type="AlphaFoldDB" id="A0A9D9I7J6"/>
<dbReference type="SUPFAM" id="SSF82171">
    <property type="entry name" value="DPP6 N-terminal domain-like"/>
    <property type="match status" value="1"/>
</dbReference>
<evidence type="ECO:0000256" key="1">
    <source>
        <dbReference type="ARBA" id="ARBA00022729"/>
    </source>
</evidence>
<name>A0A9D9I7J6_9BACT</name>
<dbReference type="Gene3D" id="2.120.10.30">
    <property type="entry name" value="TolB, C-terminal domain"/>
    <property type="match status" value="2"/>
</dbReference>
<keyword evidence="3" id="KW-0720">Serine protease</keyword>
<dbReference type="SUPFAM" id="SSF53474">
    <property type="entry name" value="alpha/beta-Hydrolases"/>
    <property type="match status" value="1"/>
</dbReference>
<dbReference type="PANTHER" id="PTHR42776:SF13">
    <property type="entry name" value="DIPEPTIDYL-PEPTIDASE 5"/>
    <property type="match status" value="1"/>
</dbReference>
<reference evidence="5" key="2">
    <citation type="journal article" date="2021" name="PeerJ">
        <title>Extensive microbial diversity within the chicken gut microbiome revealed by metagenomics and culture.</title>
        <authorList>
            <person name="Gilroy R."/>
            <person name="Ravi A."/>
            <person name="Getino M."/>
            <person name="Pursley I."/>
            <person name="Horton D.L."/>
            <person name="Alikhan N.F."/>
            <person name="Baker D."/>
            <person name="Gharbi K."/>
            <person name="Hall N."/>
            <person name="Watson M."/>
            <person name="Adriaenssens E.M."/>
            <person name="Foster-Nyarko E."/>
            <person name="Jarju S."/>
            <person name="Secka A."/>
            <person name="Antonio M."/>
            <person name="Oren A."/>
            <person name="Chaudhuri R.R."/>
            <person name="La Ragione R."/>
            <person name="Hildebrand F."/>
            <person name="Pallen M.J."/>
        </authorList>
    </citation>
    <scope>NUCLEOTIDE SEQUENCE</scope>
    <source>
        <strain evidence="5">B1-15692</strain>
    </source>
</reference>
<evidence type="ECO:0000256" key="3">
    <source>
        <dbReference type="ARBA" id="ARBA00022825"/>
    </source>
</evidence>
<dbReference type="GO" id="GO:0004252">
    <property type="term" value="F:serine-type endopeptidase activity"/>
    <property type="evidence" value="ECO:0007669"/>
    <property type="project" value="TreeGrafter"/>
</dbReference>
<keyword evidence="1" id="KW-0732">Signal</keyword>
<feature type="domain" description="Peptidase S9 prolyl oligopeptidase catalytic" evidence="4">
    <location>
        <begin position="563"/>
        <end position="678"/>
    </location>
</feature>
<dbReference type="Pfam" id="PF07676">
    <property type="entry name" value="PD40"/>
    <property type="match status" value="2"/>
</dbReference>
<dbReference type="PANTHER" id="PTHR42776">
    <property type="entry name" value="SERINE PEPTIDASE S9 FAMILY MEMBER"/>
    <property type="match status" value="1"/>
</dbReference>
<dbReference type="EMBL" id="JADIMH010000013">
    <property type="protein sequence ID" value="MBO8466644.1"/>
    <property type="molecule type" value="Genomic_DNA"/>
</dbReference>
<evidence type="ECO:0000313" key="5">
    <source>
        <dbReference type="EMBL" id="MBO8466644.1"/>
    </source>
</evidence>
<proteinExistence type="predicted"/>
<gene>
    <name evidence="5" type="ORF">IAB99_02625</name>
</gene>
<dbReference type="Pfam" id="PF00326">
    <property type="entry name" value="Peptidase_S9"/>
    <property type="match status" value="2"/>
</dbReference>
<accession>A0A9D9I7J6</accession>
<dbReference type="Gene3D" id="3.40.50.1820">
    <property type="entry name" value="alpha/beta hydrolase"/>
    <property type="match status" value="1"/>
</dbReference>
<dbReference type="Proteomes" id="UP000823660">
    <property type="component" value="Unassembled WGS sequence"/>
</dbReference>
<keyword evidence="3" id="KW-0645">Protease</keyword>
<keyword evidence="2" id="KW-0378">Hydrolase</keyword>
<dbReference type="InterPro" id="IPR029058">
    <property type="entry name" value="AB_hydrolase_fold"/>
</dbReference>
<sequence length="805" mass="89681">MKEKSLKLWHAVSAWGILIVLLLLLIDSFTDFTSIDGLKNKMKEKKADKEAFIGKPEIEIKDGVFTPEAMLAMGRLSDPQVSPDGTKILYGVSYTSIDRNRSCNNLYICNIDGTSVQRLTAEGKSFSNARWSADGESIAFIQGGQIWTAKLKGHEGAYRLGKKVRISDVPAGISQFTLSPDQTKVMYVSTVQSALKKPSDLYEDLDKSDAISADDLMYRHWDHWVKEVPHTFVAGFAFGKEGKNSIVPETSKDILAAETEIYELPTEPFSGIEQLAWSPDGKTIAYSCRKLTGKKYAFSTNTEIYFYDVESGECTQLTMGGGYDTNPVWSPDGKRLCWISMERDGYEADKQRLMTADIDWAVPVKGSGSNASRLPLVSNIKDITSSFKYNASAPVWSPGSDGIYFSALAEGLQGIFKAEYASDWKIMRITGDDLWFDFGSPFHISESDSAVTLLADYSSMDFPTELVSIRIGDDKSGQAHSTPLEAECEIIPEPVHISRISHVNDDILSQLDPVKTEARHIRTADGKDMLTWVVYPPHFDSTKVYPSILICLGGPQGTLSQGWSYRWNYRLMASQGYITVLPNRHGTTAFGQEWTEQISGDYPGLNMQDYLAAAKTLKAEPYVGKMAACGASYGGYSVYYLCGTHGDTFDAFIAHAGIFNEEHMYMTTEEMWFPNWDNGGLHTCETDPRVGTADCPVGPAGDGETFGGIRQGGSPWSSAPKAERHYRLSPHNLVTNWHTPILVTHGGMDFRVPVDEGMAAYNAAQLMGVPSRLIVFPDENHWILKPQNALYWHREYFRWLDRWLK</sequence>
<evidence type="ECO:0000256" key="2">
    <source>
        <dbReference type="ARBA" id="ARBA00022801"/>
    </source>
</evidence>
<organism evidence="5 6">
    <name type="scientific">Candidatus Cryptobacteroides faecipullorum</name>
    <dbReference type="NCBI Taxonomy" id="2840764"/>
    <lineage>
        <taxon>Bacteria</taxon>
        <taxon>Pseudomonadati</taxon>
        <taxon>Bacteroidota</taxon>
        <taxon>Bacteroidia</taxon>
        <taxon>Bacteroidales</taxon>
        <taxon>Candidatus Cryptobacteroides</taxon>
    </lineage>
</organism>